<dbReference type="EMBL" id="QGMZ01000039">
    <property type="protein sequence ID" value="PWR70803.1"/>
    <property type="molecule type" value="Genomic_DNA"/>
</dbReference>
<dbReference type="AlphaFoldDB" id="A0A2V2N684"/>
<gene>
    <name evidence="1" type="ORF">DLD82_15030</name>
</gene>
<organism evidence="1 2">
    <name type="scientific">Methanospirillum stamsii</name>
    <dbReference type="NCBI Taxonomy" id="1277351"/>
    <lineage>
        <taxon>Archaea</taxon>
        <taxon>Methanobacteriati</taxon>
        <taxon>Methanobacteriota</taxon>
        <taxon>Stenosarchaea group</taxon>
        <taxon>Methanomicrobia</taxon>
        <taxon>Methanomicrobiales</taxon>
        <taxon>Methanospirillaceae</taxon>
        <taxon>Methanospirillum</taxon>
    </lineage>
</organism>
<protein>
    <submittedName>
        <fullName evidence="1">Uncharacterized protein</fullName>
    </submittedName>
</protein>
<dbReference type="InterPro" id="IPR012032">
    <property type="entry name" value="UCP006598"/>
</dbReference>
<dbReference type="Proteomes" id="UP000245934">
    <property type="component" value="Unassembled WGS sequence"/>
</dbReference>
<evidence type="ECO:0000313" key="2">
    <source>
        <dbReference type="Proteomes" id="UP000245934"/>
    </source>
</evidence>
<keyword evidence="2" id="KW-1185">Reference proteome</keyword>
<evidence type="ECO:0000313" key="1">
    <source>
        <dbReference type="EMBL" id="PWR70803.1"/>
    </source>
</evidence>
<reference evidence="1 2" key="1">
    <citation type="submission" date="2018-05" db="EMBL/GenBank/DDBJ databases">
        <title>Draft genome of Methanospirillum stamsii Pt1.</title>
        <authorList>
            <person name="Dueholm M.S."/>
            <person name="Nielsen P.H."/>
            <person name="Bakmann L.F."/>
            <person name="Otzen D.E."/>
        </authorList>
    </citation>
    <scope>NUCLEOTIDE SEQUENCE [LARGE SCALE GENOMIC DNA]</scope>
    <source>
        <strain evidence="1 2">Pt1</strain>
    </source>
</reference>
<dbReference type="OrthoDB" id="120859at2157"/>
<sequence>MHRFRNRSDTCVRLCRYGNCLISSQKTGYSCLSGKAHLACPPEIRSIGGCLPGELVFVNGIIIGHATGEEAVITIRNCLKELPDYSVIWEE</sequence>
<proteinExistence type="predicted"/>
<comment type="caution">
    <text evidence="1">The sequence shown here is derived from an EMBL/GenBank/DDBJ whole genome shotgun (WGS) entry which is preliminary data.</text>
</comment>
<accession>A0A2V2N684</accession>
<name>A0A2V2N684_9EURY</name>
<dbReference type="Pfam" id="PF09890">
    <property type="entry name" value="DUF2117"/>
    <property type="match status" value="1"/>
</dbReference>